<keyword evidence="3" id="KW-1185">Reference proteome</keyword>
<protein>
    <submittedName>
        <fullName evidence="2">rRNA processing</fullName>
    </submittedName>
</protein>
<dbReference type="AlphaFoldDB" id="A0A9E7L414"/>
<feature type="compositionally biased region" description="Basic and acidic residues" evidence="1">
    <location>
        <begin position="145"/>
        <end position="162"/>
    </location>
</feature>
<feature type="region of interest" description="Disordered" evidence="1">
    <location>
        <begin position="145"/>
        <end position="166"/>
    </location>
</feature>
<proteinExistence type="predicted"/>
<evidence type="ECO:0000313" key="2">
    <source>
        <dbReference type="EMBL" id="URE37069.1"/>
    </source>
</evidence>
<dbReference type="PANTHER" id="PTHR15657">
    <property type="entry name" value="THYROID TRANSCRIPTION FACTOR 1-ASSOCIATED PROTEIN 26"/>
    <property type="match status" value="1"/>
</dbReference>
<dbReference type="PANTHER" id="PTHR15657:SF1">
    <property type="entry name" value="THYROID TRANSCRIPTION FACTOR 1-ASSOCIATED PROTEIN 26"/>
    <property type="match status" value="1"/>
</dbReference>
<feature type="compositionally biased region" description="Basic and acidic residues" evidence="1">
    <location>
        <begin position="1"/>
        <end position="20"/>
    </location>
</feature>
<dbReference type="GO" id="GO:0005634">
    <property type="term" value="C:nucleus"/>
    <property type="evidence" value="ECO:0007669"/>
    <property type="project" value="TreeGrafter"/>
</dbReference>
<sequence>MQRRDDGGGGRDEGTSESHGKGRWRRQKRNERRLGGKGISLEAFANAKSRPSGYNPALIKKQREFYRNAKYVTKYKKTQKQQYLTSDHMPTASDDKDADEKEKLHMQRKPKKRSLRSLREEYEKKHAEDKKARIEREAIIQAKKEERAKAEAKRKVQREKMFKRTKSGQPVMKYRIEQLLEGLTESSQKMVEAAICSKAMIQESRNLPVNPRNFLLNFPLRFT</sequence>
<feature type="region of interest" description="Disordered" evidence="1">
    <location>
        <begin position="1"/>
        <end position="39"/>
    </location>
</feature>
<evidence type="ECO:0000313" key="3">
    <source>
        <dbReference type="Proteomes" id="UP001055439"/>
    </source>
</evidence>
<reference evidence="2" key="1">
    <citation type="submission" date="2022-05" db="EMBL/GenBank/DDBJ databases">
        <title>The Musa troglodytarum L. genome provides insights into the mechanism of non-climacteric behaviour and enrichment of carotenoids.</title>
        <authorList>
            <person name="Wang J."/>
        </authorList>
    </citation>
    <scope>NUCLEOTIDE SEQUENCE</scope>
    <source>
        <tissue evidence="2">Leaf</tissue>
    </source>
</reference>
<feature type="region of interest" description="Disordered" evidence="1">
    <location>
        <begin position="76"/>
        <end position="131"/>
    </location>
</feature>
<feature type="compositionally biased region" description="Basic and acidic residues" evidence="1">
    <location>
        <begin position="93"/>
        <end position="105"/>
    </location>
</feature>
<accession>A0A9E7L414</accession>
<dbReference type="EMBL" id="CP097510">
    <property type="protein sequence ID" value="URE37069.1"/>
    <property type="molecule type" value="Genomic_DNA"/>
</dbReference>
<dbReference type="OrthoDB" id="1928808at2759"/>
<feature type="compositionally biased region" description="Basic and acidic residues" evidence="1">
    <location>
        <begin position="117"/>
        <end position="131"/>
    </location>
</feature>
<gene>
    <name evidence="2" type="ORF">MUK42_17570</name>
</gene>
<evidence type="ECO:0000256" key="1">
    <source>
        <dbReference type="SAM" id="MobiDB-lite"/>
    </source>
</evidence>
<dbReference type="InterPro" id="IPR013730">
    <property type="entry name" value="Fyv7/TAP26"/>
</dbReference>
<dbReference type="Proteomes" id="UP001055439">
    <property type="component" value="Chromosome 8"/>
</dbReference>
<feature type="compositionally biased region" description="Basic residues" evidence="1">
    <location>
        <begin position="106"/>
        <end position="116"/>
    </location>
</feature>
<name>A0A9E7L414_9LILI</name>
<organism evidence="2 3">
    <name type="scientific">Musa troglodytarum</name>
    <name type="common">fe'i banana</name>
    <dbReference type="NCBI Taxonomy" id="320322"/>
    <lineage>
        <taxon>Eukaryota</taxon>
        <taxon>Viridiplantae</taxon>
        <taxon>Streptophyta</taxon>
        <taxon>Embryophyta</taxon>
        <taxon>Tracheophyta</taxon>
        <taxon>Spermatophyta</taxon>
        <taxon>Magnoliopsida</taxon>
        <taxon>Liliopsida</taxon>
        <taxon>Zingiberales</taxon>
        <taxon>Musaceae</taxon>
        <taxon>Musa</taxon>
    </lineage>
</organism>
<dbReference type="Pfam" id="PF08524">
    <property type="entry name" value="rRNA_processing"/>
    <property type="match status" value="1"/>
</dbReference>
<feature type="compositionally biased region" description="Basic residues" evidence="1">
    <location>
        <begin position="21"/>
        <end position="31"/>
    </location>
</feature>